<organism evidence="10 11">
    <name type="scientific">Leptospira brenneri</name>
    <dbReference type="NCBI Taxonomy" id="2023182"/>
    <lineage>
        <taxon>Bacteria</taxon>
        <taxon>Pseudomonadati</taxon>
        <taxon>Spirochaetota</taxon>
        <taxon>Spirochaetia</taxon>
        <taxon>Leptospirales</taxon>
        <taxon>Leptospiraceae</taxon>
        <taxon>Leptospira</taxon>
    </lineage>
</organism>
<evidence type="ECO:0000256" key="8">
    <source>
        <dbReference type="ARBA" id="ARBA00023316"/>
    </source>
</evidence>
<keyword evidence="3 10" id="KW-0808">Transferase</keyword>
<evidence type="ECO:0000256" key="1">
    <source>
        <dbReference type="ARBA" id="ARBA00004653"/>
    </source>
</evidence>
<sequence length="513" mass="58903">MLTFLSISFLVLYGFDILVLFYFGLHTYLMVFLYSRYKQNCAEDETKILSLKDKNLPTVTVQLPIFNEFYVVDRLIESACNLQYPAKKLQIQVLDDSTDETIEKVAGLVAQYKKKGIWIEHVHRTNRKGHKAGALDEGMAKAKGDYIAIFDADFTPDSDFLLRTMGYFEDESIGMVQTRWGHINETYNILTKAQSFGIDGHFMIEQVARNGSSLWMNFNGTAGIWRRSCIEDAGGWEHDTLTEDFDLSYRAELKGWKFRYIKDVVCKAEIPATMNAYKAQQFRWCKGSIQTAVKLIPRIWKSNESWKIKGEAITHLINYSVHPLMIINILLTAPLLLMEFWAGFKMDDLPMEILFGSAAVLSIGSMGPVIFYAYSQREIHKNWKSKLVYLPILVMIGTGIAVMNTYAWVEAVFGVQSGFKRTPKLRIEKEGDSLQDKIKYVVPVDYRAFLEFFMGAYCVFCIYLSFLVGKPYMIGFMVLYSIGFFYVSYLSVAESFWKFKPATKAEKELRAVA</sequence>
<dbReference type="Gene3D" id="3.90.550.10">
    <property type="entry name" value="Spore Coat Polysaccharide Biosynthesis Protein SpsA, Chain A"/>
    <property type="match status" value="1"/>
</dbReference>
<keyword evidence="4 9" id="KW-0812">Transmembrane</keyword>
<dbReference type="CDD" id="cd06437">
    <property type="entry name" value="CESA_CaSu_A2"/>
    <property type="match status" value="1"/>
</dbReference>
<keyword evidence="7 9" id="KW-0472">Membrane</keyword>
<keyword evidence="11" id="KW-1185">Reference proteome</keyword>
<accession>A0A2M9XXL6</accession>
<dbReference type="RefSeq" id="WP_100792177.1">
    <property type="nucleotide sequence ID" value="NZ_NPDQ01000010.1"/>
</dbReference>
<evidence type="ECO:0000313" key="10">
    <source>
        <dbReference type="EMBL" id="TGK95588.1"/>
    </source>
</evidence>
<protein>
    <submittedName>
        <fullName evidence="10">Glycosyltransferase</fullName>
    </submittedName>
</protein>
<reference evidence="10" key="1">
    <citation type="journal article" date="2019" name="PLoS Negl. Trop. Dis.">
        <title>Revisiting the worldwide diversity of Leptospira species in the environment.</title>
        <authorList>
            <person name="Vincent A.T."/>
            <person name="Schiettekatte O."/>
            <person name="Bourhy P."/>
            <person name="Veyrier F.J."/>
            <person name="Picardeau M."/>
        </authorList>
    </citation>
    <scope>NUCLEOTIDE SEQUENCE [LARGE SCALE GENOMIC DNA]</scope>
    <source>
        <strain evidence="10">201800277</strain>
    </source>
</reference>
<dbReference type="FunFam" id="3.90.550.10:FF:000057">
    <property type="entry name" value="Glycosyltransferase-like protein, family 2"/>
    <property type="match status" value="1"/>
</dbReference>
<dbReference type="Proteomes" id="UP000297891">
    <property type="component" value="Unassembled WGS sequence"/>
</dbReference>
<evidence type="ECO:0000256" key="3">
    <source>
        <dbReference type="ARBA" id="ARBA00022679"/>
    </source>
</evidence>
<feature type="transmembrane region" description="Helical" evidence="9">
    <location>
        <begin position="353"/>
        <end position="375"/>
    </location>
</feature>
<comment type="caution">
    <text evidence="10">The sequence shown here is derived from an EMBL/GenBank/DDBJ whole genome shotgun (WGS) entry which is preliminary data.</text>
</comment>
<feature type="transmembrane region" description="Helical" evidence="9">
    <location>
        <begin position="387"/>
        <end position="409"/>
    </location>
</feature>
<keyword evidence="8" id="KW-0961">Cell wall biogenesis/degradation</keyword>
<dbReference type="OrthoDB" id="9768769at2"/>
<evidence type="ECO:0000256" key="5">
    <source>
        <dbReference type="ARBA" id="ARBA00022989"/>
    </source>
</evidence>
<dbReference type="Pfam" id="PF13641">
    <property type="entry name" value="Glyco_tranf_2_3"/>
    <property type="match status" value="1"/>
</dbReference>
<dbReference type="InterPro" id="IPR029044">
    <property type="entry name" value="Nucleotide-diphossugar_trans"/>
</dbReference>
<dbReference type="SUPFAM" id="SSF53448">
    <property type="entry name" value="Nucleotide-diphospho-sugar transferases"/>
    <property type="match status" value="1"/>
</dbReference>
<dbReference type="EMBL" id="RQFP01000001">
    <property type="protein sequence ID" value="TGK95588.1"/>
    <property type="molecule type" value="Genomic_DNA"/>
</dbReference>
<evidence type="ECO:0000256" key="9">
    <source>
        <dbReference type="SAM" id="Phobius"/>
    </source>
</evidence>
<feature type="transmembrane region" description="Helical" evidence="9">
    <location>
        <begin position="446"/>
        <end position="466"/>
    </location>
</feature>
<comment type="subcellular location">
    <subcellularLocation>
        <location evidence="1">Golgi apparatus membrane</location>
        <topology evidence="1">Multi-pass membrane protein</topology>
    </subcellularLocation>
</comment>
<name>A0A2M9XXL6_9LEPT</name>
<proteinExistence type="predicted"/>
<feature type="transmembrane region" description="Helical" evidence="9">
    <location>
        <begin position="6"/>
        <end position="29"/>
    </location>
</feature>
<feature type="transmembrane region" description="Helical" evidence="9">
    <location>
        <begin position="316"/>
        <end position="341"/>
    </location>
</feature>
<keyword evidence="5 9" id="KW-1133">Transmembrane helix</keyword>
<evidence type="ECO:0000313" key="11">
    <source>
        <dbReference type="Proteomes" id="UP000297891"/>
    </source>
</evidence>
<evidence type="ECO:0000256" key="6">
    <source>
        <dbReference type="ARBA" id="ARBA00023034"/>
    </source>
</evidence>
<evidence type="ECO:0000256" key="4">
    <source>
        <dbReference type="ARBA" id="ARBA00022692"/>
    </source>
</evidence>
<dbReference type="PANTHER" id="PTHR32044:SF80">
    <property type="entry name" value="XYLOGLUCAN GLYCOSYLTRANSFERASE 2-RELATED"/>
    <property type="match status" value="1"/>
</dbReference>
<gene>
    <name evidence="10" type="ORF">EHQ30_02835</name>
</gene>
<dbReference type="PANTHER" id="PTHR32044">
    <property type="entry name" value="GLUCOMANNAN 4-BETA-MANNOSYLTRANSFERASE 9"/>
    <property type="match status" value="1"/>
</dbReference>
<dbReference type="AlphaFoldDB" id="A0A2M9XXL6"/>
<keyword evidence="2" id="KW-0328">Glycosyltransferase</keyword>
<feature type="transmembrane region" description="Helical" evidence="9">
    <location>
        <begin position="473"/>
        <end position="492"/>
    </location>
</feature>
<keyword evidence="6" id="KW-0333">Golgi apparatus</keyword>
<evidence type="ECO:0000256" key="7">
    <source>
        <dbReference type="ARBA" id="ARBA00023136"/>
    </source>
</evidence>
<dbReference type="GO" id="GO:0071555">
    <property type="term" value="P:cell wall organization"/>
    <property type="evidence" value="ECO:0007669"/>
    <property type="project" value="UniProtKB-KW"/>
</dbReference>
<dbReference type="GO" id="GO:0016757">
    <property type="term" value="F:glycosyltransferase activity"/>
    <property type="evidence" value="ECO:0007669"/>
    <property type="project" value="UniProtKB-KW"/>
</dbReference>
<evidence type="ECO:0000256" key="2">
    <source>
        <dbReference type="ARBA" id="ARBA00022676"/>
    </source>
</evidence>